<evidence type="ECO:0000313" key="1">
    <source>
        <dbReference type="EMBL" id="QZE14426.1"/>
    </source>
</evidence>
<reference evidence="1" key="1">
    <citation type="submission" date="2021-08" db="EMBL/GenBank/DDBJ databases">
        <title>Novel anaerobic bacterium isolated from sea squirt in East Sea, Republic of Korea.</title>
        <authorList>
            <person name="Nguyen T.H."/>
            <person name="Li Z."/>
            <person name="Lee Y.-J."/>
            <person name="Ko J."/>
            <person name="Kim S.-G."/>
        </authorList>
    </citation>
    <scope>NUCLEOTIDE SEQUENCE</scope>
    <source>
        <strain evidence="1">KCTC 25031</strain>
    </source>
</reference>
<keyword evidence="2" id="KW-1185">Reference proteome</keyword>
<proteinExistence type="predicted"/>
<dbReference type="Proteomes" id="UP000826212">
    <property type="component" value="Chromosome"/>
</dbReference>
<sequence>MNPKVSKNTTFDNKIKSVQFTHKDNELSSPILLINSNQKLVLSFDDLHQESRNFAYTVIQCDWNWKPLDNYFNDYMEGMRTNEIYDYFNSENTQIPYTHCKLQIPNEDCKIIQTGNYLIRVYDADLSDEDVLMQRRFQVINPKVEFSGKVINSNLIRQGEKNQELFFDVKYPQLQVTDPKSEIHVVITQNRRWDIAREVQYSFQTESTLKFQNDPNLFFSPLNEFRSFTIRDEKSVNLHVETMQYIDPYYHATLDWDNMRRGRIFRSSSDINGAFTIVADRTNNPSTQGDYIIVHFRMNIPVDLKDGIYIVGDLTNWDTKQENRMYRIKGEPGYYADIILKEGIYNYQYGYKTNQDNHFNIKMFEGNFIETENEYQVWVYYSPIGARYSQLVGYTNFNSTK</sequence>
<evidence type="ECO:0000313" key="2">
    <source>
        <dbReference type="Proteomes" id="UP000826212"/>
    </source>
</evidence>
<name>A0AC61NFN9_9BACT</name>
<accession>A0AC61NFN9</accession>
<gene>
    <name evidence="1" type="ORF">K4L44_00745</name>
</gene>
<protein>
    <submittedName>
        <fullName evidence="1">DUF5103 domain-containing protein</fullName>
    </submittedName>
</protein>
<organism evidence="1 2">
    <name type="scientific">Halosquirtibacter laminarini</name>
    <dbReference type="NCBI Taxonomy" id="3374600"/>
    <lineage>
        <taxon>Bacteria</taxon>
        <taxon>Pseudomonadati</taxon>
        <taxon>Bacteroidota</taxon>
        <taxon>Bacteroidia</taxon>
        <taxon>Marinilabiliales</taxon>
        <taxon>Prolixibacteraceae</taxon>
        <taxon>Halosquirtibacter</taxon>
    </lineage>
</organism>
<dbReference type="EMBL" id="CP081303">
    <property type="protein sequence ID" value="QZE14426.1"/>
    <property type="molecule type" value="Genomic_DNA"/>
</dbReference>